<dbReference type="EMBL" id="JACHGW010000004">
    <property type="protein sequence ID" value="MBB6052829.1"/>
    <property type="molecule type" value="Genomic_DNA"/>
</dbReference>
<dbReference type="RefSeq" id="WP_184202494.1">
    <property type="nucleotide sequence ID" value="NZ_JACHGW010000004.1"/>
</dbReference>
<protein>
    <submittedName>
        <fullName evidence="3">Putative ribosome quality control (RQC) complex YloA/Tae2 family protein</fullName>
    </submittedName>
</protein>
<dbReference type="Pfam" id="PF05670">
    <property type="entry name" value="NFACT-R_1"/>
    <property type="match status" value="1"/>
</dbReference>
<feature type="domain" description="NFACT RNA-binding" evidence="2">
    <location>
        <begin position="402"/>
        <end position="488"/>
    </location>
</feature>
<keyword evidence="4" id="KW-1185">Reference proteome</keyword>
<dbReference type="Pfam" id="PF05833">
    <property type="entry name" value="NFACT_N"/>
    <property type="match status" value="2"/>
</dbReference>
<dbReference type="GO" id="GO:0072344">
    <property type="term" value="P:rescue of stalled ribosome"/>
    <property type="evidence" value="ECO:0007669"/>
    <property type="project" value="TreeGrafter"/>
</dbReference>
<feature type="compositionally biased region" description="Basic and acidic residues" evidence="1">
    <location>
        <begin position="340"/>
        <end position="350"/>
    </location>
</feature>
<evidence type="ECO:0000256" key="1">
    <source>
        <dbReference type="SAM" id="MobiDB-lite"/>
    </source>
</evidence>
<dbReference type="PANTHER" id="PTHR15239:SF6">
    <property type="entry name" value="RIBOSOME QUALITY CONTROL COMPLEX SUBUNIT NEMF"/>
    <property type="match status" value="1"/>
</dbReference>
<dbReference type="GO" id="GO:0043023">
    <property type="term" value="F:ribosomal large subunit binding"/>
    <property type="evidence" value="ECO:0007669"/>
    <property type="project" value="TreeGrafter"/>
</dbReference>
<sequence length="509" mass="55382">MTIPFDFFVLAAVAAELRAALVGGRVQKVQQPSANEVILSTFSKAAGGRRLLLSVDPHAARVHFTQVKRDNPTQPPGFCQIARKYLEGAWIEAVELPFPDRVLHLVCRSVEGERVTLICELMGRNSNLVLVSGANTVRGVLRHGGEREMHHGAVYKSPPGISTDAPFLSKFAETEAALRPEGELLQRVALGEFAPHSIQGDDGHTLGIWAFETKSVIGFPRESISVALDTFWATKLTERAEDSAEAAAERARLQALARVEKQLAELEKTFAEAALADQHEEAGNLLLAHLAQIPRGAESTTVEDFYNDSAPRTITLDPKKSPHENAQGWFDRARKARDAAEYATRRKAELEAEQAALQSGPLAPTSGGNSRNTPQSSPMHGGQGAKKFDGHKIRTLTLDGEWTLYIGENATSNDYLLTKVAGPKDLWFHIRGVAGAHGVLRTNGHPERVPDPILRRAAGLVAARSGEKHAGLVPVDYTERRYVRKPRGAKPGQAVYTVAKTMDVEPATP</sequence>
<accession>A0A7W9SVS1</accession>
<name>A0A7W9SVS1_ARMRO</name>
<comment type="caution">
    <text evidence="3">The sequence shown here is derived from an EMBL/GenBank/DDBJ whole genome shotgun (WGS) entry which is preliminary data.</text>
</comment>
<feature type="region of interest" description="Disordered" evidence="1">
    <location>
        <begin position="340"/>
        <end position="388"/>
    </location>
</feature>
<evidence type="ECO:0000313" key="4">
    <source>
        <dbReference type="Proteomes" id="UP000520814"/>
    </source>
</evidence>
<dbReference type="Gene3D" id="2.30.310.10">
    <property type="entry name" value="ibrinogen binding protein from staphylococcus aureus domain"/>
    <property type="match status" value="1"/>
</dbReference>
<organism evidence="3 4">
    <name type="scientific">Armatimonas rosea</name>
    <dbReference type="NCBI Taxonomy" id="685828"/>
    <lineage>
        <taxon>Bacteria</taxon>
        <taxon>Bacillati</taxon>
        <taxon>Armatimonadota</taxon>
        <taxon>Armatimonadia</taxon>
        <taxon>Armatimonadales</taxon>
        <taxon>Armatimonadaceae</taxon>
        <taxon>Armatimonas</taxon>
    </lineage>
</organism>
<dbReference type="Proteomes" id="UP000520814">
    <property type="component" value="Unassembled WGS sequence"/>
</dbReference>
<reference evidence="3 4" key="1">
    <citation type="submission" date="2020-08" db="EMBL/GenBank/DDBJ databases">
        <title>Genomic Encyclopedia of Type Strains, Phase IV (KMG-IV): sequencing the most valuable type-strain genomes for metagenomic binning, comparative biology and taxonomic classification.</title>
        <authorList>
            <person name="Goeker M."/>
        </authorList>
    </citation>
    <scope>NUCLEOTIDE SEQUENCE [LARGE SCALE GENOMIC DNA]</scope>
    <source>
        <strain evidence="3 4">DSM 23562</strain>
    </source>
</reference>
<dbReference type="PANTHER" id="PTHR15239">
    <property type="entry name" value="NUCLEAR EXPORT MEDIATOR FACTOR NEMF"/>
    <property type="match status" value="1"/>
</dbReference>
<gene>
    <name evidence="3" type="ORF">HNQ39_004650</name>
</gene>
<dbReference type="GO" id="GO:0000049">
    <property type="term" value="F:tRNA binding"/>
    <property type="evidence" value="ECO:0007669"/>
    <property type="project" value="TreeGrafter"/>
</dbReference>
<dbReference type="InterPro" id="IPR008532">
    <property type="entry name" value="NFACT_RNA-bd"/>
</dbReference>
<evidence type="ECO:0000313" key="3">
    <source>
        <dbReference type="EMBL" id="MBB6052829.1"/>
    </source>
</evidence>
<dbReference type="InterPro" id="IPR051608">
    <property type="entry name" value="RQC_Subunit_NEMF"/>
</dbReference>
<proteinExistence type="predicted"/>
<feature type="compositionally biased region" description="Polar residues" evidence="1">
    <location>
        <begin position="366"/>
        <end position="378"/>
    </location>
</feature>
<dbReference type="AlphaFoldDB" id="A0A7W9SVS1"/>
<evidence type="ECO:0000259" key="2">
    <source>
        <dbReference type="Pfam" id="PF05670"/>
    </source>
</evidence>
<dbReference type="GO" id="GO:1990112">
    <property type="term" value="C:RQC complex"/>
    <property type="evidence" value="ECO:0007669"/>
    <property type="project" value="TreeGrafter"/>
</dbReference>